<gene>
    <name evidence="2" type="ORF">PC129_g19608</name>
</gene>
<accession>A0A8T1HBE5</accession>
<protein>
    <submittedName>
        <fullName evidence="2">Uncharacterized protein</fullName>
    </submittedName>
</protein>
<name>A0A8T1HBE5_9STRA</name>
<sequence length="328" mass="36168">MVCVPGMAMENMDYFTNDEQCAGWESAVPGYYFAPVGAVTHEYVTATGYQCANYEEHAAPTGTTVDYYPTGLKSVGNECGESVSREDKVKEDIGEAAKSEKKNDKSKSVKDGAVNPREAVSVNGVDTDSTVSAVKKVEGVCRSPTKKLCCTEEQVDATKVDTVGPLENEKICVESVLNTLSEDAEMALTNRSVAGPTKPHQRLFTSSELDALTSGESLGAGEEKEEYDKDLEDKLYNVDEVELKQRIQKNAELLEELTLEEMSVQLEIPVETLERTRESSPGVLSSPEYWTAWYQKTLATSEAARRANRDFREPRTDRLVAPVDARFN</sequence>
<dbReference type="EMBL" id="RCMV01001280">
    <property type="protein sequence ID" value="KAG3209379.1"/>
    <property type="molecule type" value="Genomic_DNA"/>
</dbReference>
<dbReference type="Proteomes" id="UP000760860">
    <property type="component" value="Unassembled WGS sequence"/>
</dbReference>
<comment type="caution">
    <text evidence="2">The sequence shown here is derived from an EMBL/GenBank/DDBJ whole genome shotgun (WGS) entry which is preliminary data.</text>
</comment>
<proteinExistence type="predicted"/>
<evidence type="ECO:0000256" key="1">
    <source>
        <dbReference type="SAM" id="MobiDB-lite"/>
    </source>
</evidence>
<evidence type="ECO:0000313" key="2">
    <source>
        <dbReference type="EMBL" id="KAG3209379.1"/>
    </source>
</evidence>
<evidence type="ECO:0000313" key="3">
    <source>
        <dbReference type="Proteomes" id="UP000760860"/>
    </source>
</evidence>
<dbReference type="AlphaFoldDB" id="A0A8T1HBE5"/>
<reference evidence="2" key="1">
    <citation type="submission" date="2018-05" db="EMBL/GenBank/DDBJ databases">
        <title>Effector identification in a new, highly contiguous assembly of the strawberry crown rot pathogen Phytophthora cactorum.</title>
        <authorList>
            <person name="Armitage A.D."/>
            <person name="Nellist C.F."/>
            <person name="Bates H."/>
            <person name="Vickerstaff R.J."/>
            <person name="Harrison R.J."/>
        </authorList>
    </citation>
    <scope>NUCLEOTIDE SEQUENCE</scope>
    <source>
        <strain evidence="2">P421</strain>
    </source>
</reference>
<feature type="compositionally biased region" description="Basic and acidic residues" evidence="1">
    <location>
        <begin position="83"/>
        <end position="110"/>
    </location>
</feature>
<feature type="region of interest" description="Disordered" evidence="1">
    <location>
        <begin position="77"/>
        <end position="121"/>
    </location>
</feature>
<organism evidence="2 3">
    <name type="scientific">Phytophthora cactorum</name>
    <dbReference type="NCBI Taxonomy" id="29920"/>
    <lineage>
        <taxon>Eukaryota</taxon>
        <taxon>Sar</taxon>
        <taxon>Stramenopiles</taxon>
        <taxon>Oomycota</taxon>
        <taxon>Peronosporomycetes</taxon>
        <taxon>Peronosporales</taxon>
        <taxon>Peronosporaceae</taxon>
        <taxon>Phytophthora</taxon>
    </lineage>
</organism>